<feature type="region of interest" description="Disordered" evidence="1">
    <location>
        <begin position="980"/>
        <end position="1010"/>
    </location>
</feature>
<gene>
    <name evidence="2" type="ORF">CBR_g3860</name>
</gene>
<comment type="caution">
    <text evidence="2">The sequence shown here is derived from an EMBL/GenBank/DDBJ whole genome shotgun (WGS) entry which is preliminary data.</text>
</comment>
<evidence type="ECO:0000313" key="2">
    <source>
        <dbReference type="EMBL" id="GBG69160.1"/>
    </source>
</evidence>
<dbReference type="Proteomes" id="UP000265515">
    <property type="component" value="Unassembled WGS sequence"/>
</dbReference>
<accession>A0A388KGH1</accession>
<feature type="compositionally biased region" description="Basic and acidic residues" evidence="1">
    <location>
        <begin position="980"/>
        <end position="993"/>
    </location>
</feature>
<name>A0A388KGH1_CHABU</name>
<proteinExistence type="predicted"/>
<reference evidence="2 3" key="1">
    <citation type="journal article" date="2018" name="Cell">
        <title>The Chara Genome: Secondary Complexity and Implications for Plant Terrestrialization.</title>
        <authorList>
            <person name="Nishiyama T."/>
            <person name="Sakayama H."/>
            <person name="Vries J.D."/>
            <person name="Buschmann H."/>
            <person name="Saint-Marcoux D."/>
            <person name="Ullrich K.K."/>
            <person name="Haas F.B."/>
            <person name="Vanderstraeten L."/>
            <person name="Becker D."/>
            <person name="Lang D."/>
            <person name="Vosolsobe S."/>
            <person name="Rombauts S."/>
            <person name="Wilhelmsson P.K.I."/>
            <person name="Janitza P."/>
            <person name="Kern R."/>
            <person name="Heyl A."/>
            <person name="Rumpler F."/>
            <person name="Villalobos L.I.A.C."/>
            <person name="Clay J.M."/>
            <person name="Skokan R."/>
            <person name="Toyoda A."/>
            <person name="Suzuki Y."/>
            <person name="Kagoshima H."/>
            <person name="Schijlen E."/>
            <person name="Tajeshwar N."/>
            <person name="Catarino B."/>
            <person name="Hetherington A.J."/>
            <person name="Saltykova A."/>
            <person name="Bonnot C."/>
            <person name="Breuninger H."/>
            <person name="Symeonidi A."/>
            <person name="Radhakrishnan G.V."/>
            <person name="Van Nieuwerburgh F."/>
            <person name="Deforce D."/>
            <person name="Chang C."/>
            <person name="Karol K.G."/>
            <person name="Hedrich R."/>
            <person name="Ulvskov P."/>
            <person name="Glockner G."/>
            <person name="Delwiche C.F."/>
            <person name="Petrasek J."/>
            <person name="Van de Peer Y."/>
            <person name="Friml J."/>
            <person name="Beilby M."/>
            <person name="Dolan L."/>
            <person name="Kohara Y."/>
            <person name="Sugano S."/>
            <person name="Fujiyama A."/>
            <person name="Delaux P.-M."/>
            <person name="Quint M."/>
            <person name="TheiBen G."/>
            <person name="Hagemann M."/>
            <person name="Harholt J."/>
            <person name="Dunand C."/>
            <person name="Zachgo S."/>
            <person name="Langdale J."/>
            <person name="Maumus F."/>
            <person name="Straeten D.V.D."/>
            <person name="Gould S.B."/>
            <person name="Rensing S.A."/>
        </authorList>
    </citation>
    <scope>NUCLEOTIDE SEQUENCE [LARGE SCALE GENOMIC DNA]</scope>
    <source>
        <strain evidence="2 3">S276</strain>
    </source>
</reference>
<evidence type="ECO:0000313" key="3">
    <source>
        <dbReference type="Proteomes" id="UP000265515"/>
    </source>
</evidence>
<keyword evidence="3" id="KW-1185">Reference proteome</keyword>
<dbReference type="EMBL" id="BFEA01000110">
    <property type="protein sequence ID" value="GBG69160.1"/>
    <property type="molecule type" value="Genomic_DNA"/>
</dbReference>
<evidence type="ECO:0000256" key="1">
    <source>
        <dbReference type="SAM" id="MobiDB-lite"/>
    </source>
</evidence>
<protein>
    <submittedName>
        <fullName evidence="2">Uncharacterized protein</fullName>
    </submittedName>
</protein>
<feature type="compositionally biased region" description="Acidic residues" evidence="1">
    <location>
        <begin position="999"/>
        <end position="1010"/>
    </location>
</feature>
<organism evidence="2 3">
    <name type="scientific">Chara braunii</name>
    <name type="common">Braun's stonewort</name>
    <dbReference type="NCBI Taxonomy" id="69332"/>
    <lineage>
        <taxon>Eukaryota</taxon>
        <taxon>Viridiplantae</taxon>
        <taxon>Streptophyta</taxon>
        <taxon>Charophyceae</taxon>
        <taxon>Charales</taxon>
        <taxon>Characeae</taxon>
        <taxon>Chara</taxon>
    </lineage>
</organism>
<dbReference type="AlphaFoldDB" id="A0A388KGH1"/>
<sequence>MEKTRRIRKEDMLAQTEDHLAADPVCHSLRETALSRKVKPINYDKGFFLEYDTEGKALTNAAQVLIDISRVLDMPPQEIAYNHRPLERERVAGIKRVIEESYAGHGQWRKPDLIVAPIVPPPPGSGGKAQRVKPQDFQISRVSTYHWYAVAGQHTAAAARELLRVSQLAIDKGFHKWRVRPVYFDNDELKGYSHIATEENTKELKGLSSSQRGSVASIRQLWLEMGKPEAVYGIAGESDVGRQKKKESFEDFQRAAMRMTNNRVYWEMTTCGVDHDSEWSNILRPFLALAETTDKVWALVQKFNDEWERGNIAESDVIKPISKRGVPGIATREGPGTQDVKEGKILVHFVRGTDGSHHFIAVPEPQLTAWRAFRSMSMEEKEYAFLRILVGEVMITQAPKGRGGLRFPTGVQDDIKRDRYMLCMINFMLFDKQPEDWNDHTFLGLQEVLDRFAHKGLDRKTWDERRKEIPLDLVKMMPMRLGGMTEKSQGGHTKTESWSKRMRADFKAFVYRLLDKTTTLEIETSHVRTNQLCIKWKDRQMSTSLSPVRIHLLDVIIGSSKVAKATRNFPTHFVWLDICGAGQMDSWTEEQFHLLQAFMNLYCGNFWTLVLLVPFHAEGMVLRQNTVRVTTTDITDTMGAIKARVKYGEMTTTGKHHKVSKDLDKLREQEPRVFIRNVVDEKFPQAEFADGDLAGGKNLVYGSREKCGELTMEMYASTFDDAAPFDDGDSDEQSQSERLHIPQPRSLLAPEDMTSDCTINVEADNCSDNGGKVMQLAPGDPLPAHASLSTLKPVFYGKAHVFTPEEKWGHDIIWHPYKFQPCVSHRQWAYAFANNDGEWSLTEWMGRSAFQDHACDEIKRRLQFMNSNASIKLIKQRCKELYDSLLHLGQLEFFAEFYDLEKSPSRLPSDTWVLPTISGGQAIHKDNDDMAENAIHKDNDDMAENVVEENQMLNPRNHEGCKESLHQSDIIERGQEFGEEHAEFENSNDERMDNNNNENTDEEADKEDDVYELNEITDDEKDDEGGFEAVECEHGSGGLSQVLPESQLQETSKSSFRNDIDPSCRRQAEAIVINDEVNNNDEDGIHNVAEGIVFGIPTIEDGSVDDEVVKSSITDGART</sequence>
<dbReference type="Gramene" id="GBG69160">
    <property type="protein sequence ID" value="GBG69160"/>
    <property type="gene ID" value="CBR_g3860"/>
</dbReference>